<proteinExistence type="predicted"/>
<reference evidence="3 4" key="1">
    <citation type="submission" date="2016-11" db="EMBL/GenBank/DDBJ databases">
        <authorList>
            <person name="Jaros S."/>
            <person name="Januszkiewicz K."/>
            <person name="Wedrychowicz H."/>
        </authorList>
    </citation>
    <scope>NUCLEOTIDE SEQUENCE [LARGE SCALE GENOMIC DNA]</scope>
    <source>
        <strain evidence="3 4">DSM 19436</strain>
    </source>
</reference>
<dbReference type="EMBL" id="FQUP01000001">
    <property type="protein sequence ID" value="SHF04467.1"/>
    <property type="molecule type" value="Genomic_DNA"/>
</dbReference>
<dbReference type="Proteomes" id="UP000184485">
    <property type="component" value="Unassembled WGS sequence"/>
</dbReference>
<feature type="domain" description="HTH cro/C1-type" evidence="2">
    <location>
        <begin position="12"/>
        <end position="66"/>
    </location>
</feature>
<dbReference type="CDD" id="cd00093">
    <property type="entry name" value="HTH_XRE"/>
    <property type="match status" value="1"/>
</dbReference>
<dbReference type="PANTHER" id="PTHR46558:SF13">
    <property type="entry name" value="HTH-TYPE TRANSCRIPTIONAL REGULATOR IMMR"/>
    <property type="match status" value="1"/>
</dbReference>
<sequence length="232" mass="26403">MTDEKKTLGDRLREARQFAGLSQQVVADRLNISVQSVSQWETGRTRPAMDRMMLLSELYAVDYEWLVNGGAEKRVPKGREFDIEPYRRRVAKMIDWLELKSFGQWGRETPTSEIDDTTVLAQRDGIGDLFALSVADKSNSPDYIIGDLVIGDTGITAEPGDMVFFRGLDHPLPRLRQLRMLRRSKEGDLLADLVPCNPDFLTETISLDDSYDRIIGVLVEHRRFRGGQTNIK</sequence>
<organism evidence="3 4">
    <name type="scientific">Kaistia soli DSM 19436</name>
    <dbReference type="NCBI Taxonomy" id="1122133"/>
    <lineage>
        <taxon>Bacteria</taxon>
        <taxon>Pseudomonadati</taxon>
        <taxon>Pseudomonadota</taxon>
        <taxon>Alphaproteobacteria</taxon>
        <taxon>Hyphomicrobiales</taxon>
        <taxon>Kaistiaceae</taxon>
        <taxon>Kaistia</taxon>
    </lineage>
</organism>
<dbReference type="SUPFAM" id="SSF47413">
    <property type="entry name" value="lambda repressor-like DNA-binding domains"/>
    <property type="match status" value="1"/>
</dbReference>
<dbReference type="InterPro" id="IPR001387">
    <property type="entry name" value="Cro/C1-type_HTH"/>
</dbReference>
<keyword evidence="1" id="KW-0238">DNA-binding</keyword>
<evidence type="ECO:0000313" key="4">
    <source>
        <dbReference type="Proteomes" id="UP000184485"/>
    </source>
</evidence>
<dbReference type="STRING" id="1122133.SAMN02745157_1507"/>
<dbReference type="Gene3D" id="2.10.109.10">
    <property type="entry name" value="Umud Fragment, subunit A"/>
    <property type="match status" value="1"/>
</dbReference>
<dbReference type="GO" id="GO:0003677">
    <property type="term" value="F:DNA binding"/>
    <property type="evidence" value="ECO:0007669"/>
    <property type="project" value="UniProtKB-KW"/>
</dbReference>
<dbReference type="Pfam" id="PF01381">
    <property type="entry name" value="HTH_3"/>
    <property type="match status" value="1"/>
</dbReference>
<dbReference type="InterPro" id="IPR010982">
    <property type="entry name" value="Lambda_DNA-bd_dom_sf"/>
</dbReference>
<gene>
    <name evidence="3" type="ORF">SAMN02745157_1507</name>
</gene>
<dbReference type="PROSITE" id="PS50943">
    <property type="entry name" value="HTH_CROC1"/>
    <property type="match status" value="1"/>
</dbReference>
<dbReference type="InterPro" id="IPR036286">
    <property type="entry name" value="LexA/Signal_pep-like_sf"/>
</dbReference>
<protein>
    <submittedName>
        <fullName evidence="3">Transcriptional regulator, contains XRE-family HTH domain</fullName>
    </submittedName>
</protein>
<evidence type="ECO:0000259" key="2">
    <source>
        <dbReference type="PROSITE" id="PS50943"/>
    </source>
</evidence>
<dbReference type="SUPFAM" id="SSF51306">
    <property type="entry name" value="LexA/Signal peptidase"/>
    <property type="match status" value="1"/>
</dbReference>
<evidence type="ECO:0000313" key="3">
    <source>
        <dbReference type="EMBL" id="SHF04467.1"/>
    </source>
</evidence>
<dbReference type="Gene3D" id="1.10.260.40">
    <property type="entry name" value="lambda repressor-like DNA-binding domains"/>
    <property type="match status" value="1"/>
</dbReference>
<name>A0A1M4YFA7_9HYPH</name>
<dbReference type="SMART" id="SM00530">
    <property type="entry name" value="HTH_XRE"/>
    <property type="match status" value="1"/>
</dbReference>
<accession>A0A1M4YFA7</accession>
<keyword evidence="4" id="KW-1185">Reference proteome</keyword>
<dbReference type="AlphaFoldDB" id="A0A1M4YFA7"/>
<evidence type="ECO:0000256" key="1">
    <source>
        <dbReference type="ARBA" id="ARBA00023125"/>
    </source>
</evidence>
<dbReference type="PANTHER" id="PTHR46558">
    <property type="entry name" value="TRACRIPTIONAL REGULATORY PROTEIN-RELATED-RELATED"/>
    <property type="match status" value="1"/>
</dbReference>